<dbReference type="Gene3D" id="2.60.120.10">
    <property type="entry name" value="Jelly Rolls"/>
    <property type="match status" value="1"/>
</dbReference>
<evidence type="ECO:0000313" key="2">
    <source>
        <dbReference type="EMBL" id="MFG3816645.1"/>
    </source>
</evidence>
<sequence length="94" mass="10624">MSTTTTIQLESHPTPDRLAALDVYNWPIWTKQVSEFPWTYDEAETCYILEGEVTVTPEGGEPVTIRKGDLVTFSAGLACTWNITQAIRKHYKFG</sequence>
<dbReference type="InterPro" id="IPR011051">
    <property type="entry name" value="RmlC_Cupin_sf"/>
</dbReference>
<gene>
    <name evidence="2" type="ORF">VPK24_03270</name>
</gene>
<proteinExistence type="predicted"/>
<dbReference type="Pfam" id="PF05899">
    <property type="entry name" value="Cupin_3"/>
    <property type="match status" value="1"/>
</dbReference>
<organism evidence="2 3">
    <name type="scientific">Limnothrix redekei LRLZ20PSL1</name>
    <dbReference type="NCBI Taxonomy" id="3112953"/>
    <lineage>
        <taxon>Bacteria</taxon>
        <taxon>Bacillati</taxon>
        <taxon>Cyanobacteriota</taxon>
        <taxon>Cyanophyceae</taxon>
        <taxon>Pseudanabaenales</taxon>
        <taxon>Pseudanabaenaceae</taxon>
        <taxon>Limnothrix</taxon>
    </lineage>
</organism>
<name>A0ABW7C612_9CYAN</name>
<dbReference type="RefSeq" id="WP_393010682.1">
    <property type="nucleotide sequence ID" value="NZ_JAZAQF010000016.1"/>
</dbReference>
<comment type="caution">
    <text evidence="2">The sequence shown here is derived from an EMBL/GenBank/DDBJ whole genome shotgun (WGS) entry which is preliminary data.</text>
</comment>
<keyword evidence="3" id="KW-1185">Reference proteome</keyword>
<accession>A0ABW7C612</accession>
<dbReference type="CDD" id="cd02227">
    <property type="entry name" value="cupin_TM1112-like"/>
    <property type="match status" value="1"/>
</dbReference>
<dbReference type="EMBL" id="JAZAQF010000016">
    <property type="protein sequence ID" value="MFG3816645.1"/>
    <property type="molecule type" value="Genomic_DNA"/>
</dbReference>
<dbReference type="Proteomes" id="UP001604335">
    <property type="component" value="Unassembled WGS sequence"/>
</dbReference>
<reference evidence="3" key="1">
    <citation type="journal article" date="2024" name="Algal Res.">
        <title>Biochemical, toxicological and genomic investigation of a high-biomass producing Limnothrix strain isolated from Italian shallow drinking water reservoir.</title>
        <authorList>
            <person name="Simonazzi M."/>
            <person name="Shishido T.K."/>
            <person name="Delbaje E."/>
            <person name="Wahlsten M."/>
            <person name="Fewer D.P."/>
            <person name="Sivonen K."/>
            <person name="Pezzolesi L."/>
            <person name="Pistocchi R."/>
        </authorList>
    </citation>
    <scope>NUCLEOTIDE SEQUENCE [LARGE SCALE GENOMIC DNA]</scope>
    <source>
        <strain evidence="3">LRLZ20PSL1</strain>
    </source>
</reference>
<feature type="domain" description="(S)-ureidoglycine aminohydrolase cupin" evidence="1">
    <location>
        <begin position="19"/>
        <end position="91"/>
    </location>
</feature>
<dbReference type="PANTHER" id="PTHR33271:SF22">
    <property type="entry name" value="OS04G0445200 PROTEIN"/>
    <property type="match status" value="1"/>
</dbReference>
<dbReference type="InterPro" id="IPR014710">
    <property type="entry name" value="RmlC-like_jellyroll"/>
</dbReference>
<evidence type="ECO:0000313" key="3">
    <source>
        <dbReference type="Proteomes" id="UP001604335"/>
    </source>
</evidence>
<dbReference type="InterPro" id="IPR008579">
    <property type="entry name" value="UGlyAH_Cupin_dom"/>
</dbReference>
<dbReference type="SUPFAM" id="SSF51182">
    <property type="entry name" value="RmlC-like cupins"/>
    <property type="match status" value="1"/>
</dbReference>
<evidence type="ECO:0000259" key="1">
    <source>
        <dbReference type="Pfam" id="PF05899"/>
    </source>
</evidence>
<dbReference type="PANTHER" id="PTHR33271">
    <property type="entry name" value="OS04G0445200 PROTEIN"/>
    <property type="match status" value="1"/>
</dbReference>
<protein>
    <submittedName>
        <fullName evidence="2">Cupin domain-containing protein</fullName>
    </submittedName>
</protein>